<dbReference type="GO" id="GO:0016567">
    <property type="term" value="P:protein ubiquitination"/>
    <property type="evidence" value="ECO:0007669"/>
    <property type="project" value="UniProtKB-UniRule"/>
</dbReference>
<comment type="catalytic activity">
    <reaction evidence="2">
        <text>S-ubiquitinyl-[E2 ubiquitin-conjugating enzyme]-L-cysteine + [acceptor protein]-L-lysine = [E2 ubiquitin-conjugating enzyme]-L-cysteine + N(6)-ubiquitinyl-[acceptor protein]-L-lysine.</text>
        <dbReference type="EC" id="2.3.2.27"/>
    </reaction>
</comment>
<dbReference type="PANTHER" id="PTHR22849:SF112">
    <property type="entry name" value="U-BOX DOMAIN-CONTAINING PROTEIN 26"/>
    <property type="match status" value="1"/>
</dbReference>
<dbReference type="Gene3D" id="1.25.10.10">
    <property type="entry name" value="Leucine-rich Repeat Variant"/>
    <property type="match status" value="1"/>
</dbReference>
<comment type="function">
    <text evidence="2">Functions as an E3 ubiquitin ligase.</text>
</comment>
<keyword evidence="2" id="KW-0808">Transferase</keyword>
<dbReference type="InterPro" id="IPR058678">
    <property type="entry name" value="ARM_PUB"/>
</dbReference>
<dbReference type="Proteomes" id="UP000467840">
    <property type="component" value="Chromosome 10"/>
</dbReference>
<feature type="region of interest" description="Disordered" evidence="3">
    <location>
        <begin position="1"/>
        <end position="20"/>
    </location>
</feature>
<dbReference type="InterPro" id="IPR016024">
    <property type="entry name" value="ARM-type_fold"/>
</dbReference>
<dbReference type="EC" id="2.3.2.27" evidence="2"/>
<gene>
    <name evidence="5" type="ORF">GH714_034268</name>
</gene>
<name>A0A6A6N640_HEVBR</name>
<evidence type="ECO:0000256" key="1">
    <source>
        <dbReference type="ARBA" id="ARBA00022786"/>
    </source>
</evidence>
<proteinExistence type="predicted"/>
<evidence type="ECO:0000313" key="5">
    <source>
        <dbReference type="EMBL" id="KAF2321130.1"/>
    </source>
</evidence>
<sequence length="227" mass="24941">MRDPVTVSTGQTTTAPASSPGFQPVTVRVLSLVLRHRFSLIPNHTLRRLIQDWCVANRAFGIERIRPPSSRRSPVCAIRLVPREADQAQSYFRGAADILIDRLADFDKCDAERALATIELLCRVPAGCAAFVEHSLTVPLLVKTILKISDRATEYAAGALLALCTESEQSQREAVSAGILTQLLLLVQSDCTDRAKRKAQMLLKLLLDSWPEDSGNSDNFVCSEVVP</sequence>
<dbReference type="GO" id="GO:0061630">
    <property type="term" value="F:ubiquitin protein ligase activity"/>
    <property type="evidence" value="ECO:0007669"/>
    <property type="project" value="UniProtKB-UniRule"/>
</dbReference>
<evidence type="ECO:0000259" key="4">
    <source>
        <dbReference type="Pfam" id="PF25598"/>
    </source>
</evidence>
<keyword evidence="6" id="KW-1185">Reference proteome</keyword>
<comment type="caution">
    <text evidence="5">The sequence shown here is derived from an EMBL/GenBank/DDBJ whole genome shotgun (WGS) entry which is preliminary data.</text>
</comment>
<dbReference type="SUPFAM" id="SSF48371">
    <property type="entry name" value="ARM repeat"/>
    <property type="match status" value="1"/>
</dbReference>
<dbReference type="PANTHER" id="PTHR22849">
    <property type="entry name" value="WDSAM1 PROTEIN"/>
    <property type="match status" value="1"/>
</dbReference>
<evidence type="ECO:0000256" key="2">
    <source>
        <dbReference type="RuleBase" id="RU369093"/>
    </source>
</evidence>
<organism evidence="5 6">
    <name type="scientific">Hevea brasiliensis</name>
    <name type="common">Para rubber tree</name>
    <name type="synonym">Siphonia brasiliensis</name>
    <dbReference type="NCBI Taxonomy" id="3981"/>
    <lineage>
        <taxon>Eukaryota</taxon>
        <taxon>Viridiplantae</taxon>
        <taxon>Streptophyta</taxon>
        <taxon>Embryophyta</taxon>
        <taxon>Tracheophyta</taxon>
        <taxon>Spermatophyta</taxon>
        <taxon>Magnoliopsida</taxon>
        <taxon>eudicotyledons</taxon>
        <taxon>Gunneridae</taxon>
        <taxon>Pentapetalae</taxon>
        <taxon>rosids</taxon>
        <taxon>fabids</taxon>
        <taxon>Malpighiales</taxon>
        <taxon>Euphorbiaceae</taxon>
        <taxon>Crotonoideae</taxon>
        <taxon>Micrandreae</taxon>
        <taxon>Hevea</taxon>
    </lineage>
</organism>
<comment type="pathway">
    <text evidence="2">Protein modification; protein ubiquitination.</text>
</comment>
<dbReference type="InterPro" id="IPR011989">
    <property type="entry name" value="ARM-like"/>
</dbReference>
<dbReference type="SUPFAM" id="SSF57850">
    <property type="entry name" value="RING/U-box"/>
    <property type="match status" value="1"/>
</dbReference>
<dbReference type="EMBL" id="JAAGAX010000003">
    <property type="protein sequence ID" value="KAF2321130.1"/>
    <property type="molecule type" value="Genomic_DNA"/>
</dbReference>
<evidence type="ECO:0000256" key="3">
    <source>
        <dbReference type="SAM" id="MobiDB-lite"/>
    </source>
</evidence>
<dbReference type="InterPro" id="IPR045185">
    <property type="entry name" value="PUB22/23/24-like"/>
</dbReference>
<dbReference type="Pfam" id="PF25598">
    <property type="entry name" value="ARM_PUB"/>
    <property type="match status" value="1"/>
</dbReference>
<protein>
    <recommendedName>
        <fullName evidence="2 4">U-box domain-containing protein</fullName>
        <ecNumber evidence="2">2.3.2.27</ecNumber>
    </recommendedName>
    <alternativeName>
        <fullName evidence="2">RING-type E3 ubiquitin transferase PUB</fullName>
    </alternativeName>
</protein>
<keyword evidence="1 2" id="KW-0833">Ubl conjugation pathway</keyword>
<reference evidence="5 6" key="1">
    <citation type="journal article" date="2020" name="Mol. Plant">
        <title>The Chromosome-Based Rubber Tree Genome Provides New Insights into Spurge Genome Evolution and Rubber Biosynthesis.</title>
        <authorList>
            <person name="Liu J."/>
            <person name="Shi C."/>
            <person name="Shi C.C."/>
            <person name="Li W."/>
            <person name="Zhang Q.J."/>
            <person name="Zhang Y."/>
            <person name="Li K."/>
            <person name="Lu H.F."/>
            <person name="Shi C."/>
            <person name="Zhu S.T."/>
            <person name="Xiao Z.Y."/>
            <person name="Nan H."/>
            <person name="Yue Y."/>
            <person name="Zhu X.G."/>
            <person name="Wu Y."/>
            <person name="Hong X.N."/>
            <person name="Fan G.Y."/>
            <person name="Tong Y."/>
            <person name="Zhang D."/>
            <person name="Mao C.L."/>
            <person name="Liu Y.L."/>
            <person name="Hao S.J."/>
            <person name="Liu W.Q."/>
            <person name="Lv M.Q."/>
            <person name="Zhang H.B."/>
            <person name="Liu Y."/>
            <person name="Hu-Tang G.R."/>
            <person name="Wang J.P."/>
            <person name="Wang J.H."/>
            <person name="Sun Y.H."/>
            <person name="Ni S.B."/>
            <person name="Chen W.B."/>
            <person name="Zhang X.C."/>
            <person name="Jiao Y.N."/>
            <person name="Eichler E.E."/>
            <person name="Li G.H."/>
            <person name="Liu X."/>
            <person name="Gao L.Z."/>
        </authorList>
    </citation>
    <scope>NUCLEOTIDE SEQUENCE [LARGE SCALE GENOMIC DNA]</scope>
    <source>
        <strain evidence="6">cv. GT1</strain>
        <tissue evidence="5">Leaf</tissue>
    </source>
</reference>
<accession>A0A6A6N640</accession>
<evidence type="ECO:0000313" key="6">
    <source>
        <dbReference type="Proteomes" id="UP000467840"/>
    </source>
</evidence>
<dbReference type="AlphaFoldDB" id="A0A6A6N640"/>
<feature type="domain" description="U-box" evidence="4">
    <location>
        <begin position="94"/>
        <end position="214"/>
    </location>
</feature>